<name>A0AAD2Q2J7_9AGAR</name>
<evidence type="ECO:0000313" key="1">
    <source>
        <dbReference type="EMBL" id="CAK5269033.1"/>
    </source>
</evidence>
<reference evidence="1" key="1">
    <citation type="submission" date="2023-11" db="EMBL/GenBank/DDBJ databases">
        <authorList>
            <person name="De Vega J J."/>
            <person name="De Vega J J."/>
        </authorList>
    </citation>
    <scope>NUCLEOTIDE SEQUENCE</scope>
</reference>
<comment type="caution">
    <text evidence="1">The sequence shown here is derived from an EMBL/GenBank/DDBJ whole genome shotgun (WGS) entry which is preliminary data.</text>
</comment>
<sequence length="254" mass="27939">MTTNLPATPILPEEQKLTTDGANWATFKEVMISMARGRGVEGYLFGTVAEPAGFVANTGSLGFSPLNSTMPSPDEYSLRDGWVAAMLFQNIKDPRSHDLKGTDSAHLIWTTLVSKFNRSTELLVGMKMERLRSLELKDPRYLISHLDELVKRRAEVHDIGGSVPDALMCTIILSSLPKEEFGPLLITLQVHTVVAHLVQHLREWWDLVWKKQVEESGTSASTLAVAVGDSPCENCGVQGHNQRVCWAQGGGKEG</sequence>
<dbReference type="Pfam" id="PF14223">
    <property type="entry name" value="Retrotran_gag_2"/>
    <property type="match status" value="1"/>
</dbReference>
<proteinExistence type="predicted"/>
<dbReference type="Proteomes" id="UP001295794">
    <property type="component" value="Unassembled WGS sequence"/>
</dbReference>
<protein>
    <recommendedName>
        <fullName evidence="3">CCHC-type domain-containing protein</fullName>
    </recommendedName>
</protein>
<gene>
    <name evidence="1" type="ORF">MYCIT1_LOCUS12464</name>
</gene>
<accession>A0AAD2Q2J7</accession>
<keyword evidence="2" id="KW-1185">Reference proteome</keyword>
<dbReference type="EMBL" id="CAVNYO010000138">
    <property type="protein sequence ID" value="CAK5269033.1"/>
    <property type="molecule type" value="Genomic_DNA"/>
</dbReference>
<organism evidence="1 2">
    <name type="scientific">Mycena citricolor</name>
    <dbReference type="NCBI Taxonomy" id="2018698"/>
    <lineage>
        <taxon>Eukaryota</taxon>
        <taxon>Fungi</taxon>
        <taxon>Dikarya</taxon>
        <taxon>Basidiomycota</taxon>
        <taxon>Agaricomycotina</taxon>
        <taxon>Agaricomycetes</taxon>
        <taxon>Agaricomycetidae</taxon>
        <taxon>Agaricales</taxon>
        <taxon>Marasmiineae</taxon>
        <taxon>Mycenaceae</taxon>
        <taxon>Mycena</taxon>
    </lineage>
</organism>
<evidence type="ECO:0008006" key="3">
    <source>
        <dbReference type="Google" id="ProtNLM"/>
    </source>
</evidence>
<dbReference type="AlphaFoldDB" id="A0AAD2Q2J7"/>
<evidence type="ECO:0000313" key="2">
    <source>
        <dbReference type="Proteomes" id="UP001295794"/>
    </source>
</evidence>